<dbReference type="InterPro" id="IPR013096">
    <property type="entry name" value="Cupin_2"/>
</dbReference>
<dbReference type="Gene3D" id="2.60.120.10">
    <property type="entry name" value="Jelly Rolls"/>
    <property type="match status" value="1"/>
</dbReference>
<dbReference type="SUPFAM" id="SSF51182">
    <property type="entry name" value="RmlC-like cupins"/>
    <property type="match status" value="1"/>
</dbReference>
<dbReference type="InterPro" id="IPR014710">
    <property type="entry name" value="RmlC-like_jellyroll"/>
</dbReference>
<dbReference type="Pfam" id="PF07883">
    <property type="entry name" value="Cupin_2"/>
    <property type="match status" value="1"/>
</dbReference>
<dbReference type="Proteomes" id="UP000640583">
    <property type="component" value="Unassembled WGS sequence"/>
</dbReference>
<keyword evidence="3" id="KW-1185">Reference proteome</keyword>
<comment type="caution">
    <text evidence="2">The sequence shown here is derived from an EMBL/GenBank/DDBJ whole genome shotgun (WGS) entry which is preliminary data.</text>
</comment>
<evidence type="ECO:0000313" key="3">
    <source>
        <dbReference type="Proteomes" id="UP000640583"/>
    </source>
</evidence>
<dbReference type="EMBL" id="JADCKQ010000004">
    <property type="protein sequence ID" value="MBI1493236.1"/>
    <property type="molecule type" value="Genomic_DNA"/>
</dbReference>
<name>A0A8J7IQ65_9RHOB</name>
<dbReference type="RefSeq" id="WP_228848089.1">
    <property type="nucleotide sequence ID" value="NZ_JADCKQ010000004.1"/>
</dbReference>
<dbReference type="InterPro" id="IPR011051">
    <property type="entry name" value="RmlC_Cupin_sf"/>
</dbReference>
<dbReference type="AlphaFoldDB" id="A0A8J7IQ65"/>
<proteinExistence type="predicted"/>
<organism evidence="2 3">
    <name type="scientific">Halocynthiibacter styelae</name>
    <dbReference type="NCBI Taxonomy" id="2761955"/>
    <lineage>
        <taxon>Bacteria</taxon>
        <taxon>Pseudomonadati</taxon>
        <taxon>Pseudomonadota</taxon>
        <taxon>Alphaproteobacteria</taxon>
        <taxon>Rhodobacterales</taxon>
        <taxon>Paracoccaceae</taxon>
        <taxon>Halocynthiibacter</taxon>
    </lineage>
</organism>
<protein>
    <submittedName>
        <fullName evidence="2">Cupin domain-containing protein</fullName>
    </submittedName>
</protein>
<gene>
    <name evidence="2" type="ORF">H1D41_06280</name>
</gene>
<evidence type="ECO:0000313" key="2">
    <source>
        <dbReference type="EMBL" id="MBI1493236.1"/>
    </source>
</evidence>
<sequence length="150" mass="16176">MPNLPEIAPDSSEFENLTADNLPHAPLSVNAAQIPLAGGTDPTYGEVQWRTLINGTETTERDLVLGIAEFGPGHRLKPHRHDPGEFYLGLEGSGIVTIDGVEHPITPGVAIYIPGNAEHGTVAGPDGLKFTYGFPNGRFEDIEYRFTPET</sequence>
<reference evidence="2" key="1">
    <citation type="submission" date="2020-10" db="EMBL/GenBank/DDBJ databases">
        <title>Paenihalocynthiibacter styelae gen. nov., sp. nov., isolated from stalked sea squirt Styela clava.</title>
        <authorList>
            <person name="Kim Y.-O."/>
            <person name="Yoon J.-H."/>
        </authorList>
    </citation>
    <scope>NUCLEOTIDE SEQUENCE</scope>
    <source>
        <strain evidence="2">MYP1-1</strain>
    </source>
</reference>
<evidence type="ECO:0000259" key="1">
    <source>
        <dbReference type="Pfam" id="PF07883"/>
    </source>
</evidence>
<accession>A0A8J7IQ65</accession>
<feature type="domain" description="Cupin type-2" evidence="1">
    <location>
        <begin position="67"/>
        <end position="122"/>
    </location>
</feature>